<protein>
    <recommendedName>
        <fullName evidence="3">Helix-hairpin-helix DNA-binding motif class 1 domain-containing protein</fullName>
    </recommendedName>
</protein>
<keyword evidence="1" id="KW-0227">DNA damage</keyword>
<evidence type="ECO:0000256" key="2">
    <source>
        <dbReference type="ARBA" id="ARBA00023204"/>
    </source>
</evidence>
<feature type="domain" description="Helix-hairpin-helix DNA-binding motif class 1" evidence="3">
    <location>
        <begin position="33"/>
        <end position="52"/>
    </location>
</feature>
<dbReference type="Proteomes" id="UP000019102">
    <property type="component" value="Unassembled WGS sequence"/>
</dbReference>
<dbReference type="Gene3D" id="1.10.150.20">
    <property type="entry name" value="5' to 3' exonuclease, C-terminal subdomain"/>
    <property type="match status" value="1"/>
</dbReference>
<sequence length="76" mass="8616">MRDLFINLVGGEKEGIAISEAVSQYDLFDVTVEELMQIEGVGRVKAERIFNAINLGKYAIAHKEDKYIIRSPRRCS</sequence>
<accession>W4VI09</accession>
<comment type="caution">
    <text evidence="4">The sequence shown here is derived from an EMBL/GenBank/DDBJ whole genome shotgun (WGS) entry which is preliminary data.</text>
</comment>
<gene>
    <name evidence="4" type="ORF">JCM21714_2060</name>
</gene>
<dbReference type="SUPFAM" id="SSF47781">
    <property type="entry name" value="RuvA domain 2-like"/>
    <property type="match status" value="1"/>
</dbReference>
<dbReference type="RefSeq" id="WP_052000453.1">
    <property type="nucleotide sequence ID" value="NZ_BAVS01000009.1"/>
</dbReference>
<name>W4VI09_9BACI</name>
<proteinExistence type="predicted"/>
<dbReference type="EMBL" id="BAVS01000009">
    <property type="protein sequence ID" value="GAE93030.1"/>
    <property type="molecule type" value="Genomic_DNA"/>
</dbReference>
<keyword evidence="5" id="KW-1185">Reference proteome</keyword>
<organism evidence="4 5">
    <name type="scientific">Gracilibacillus boraciitolerans JCM 21714</name>
    <dbReference type="NCBI Taxonomy" id="1298598"/>
    <lineage>
        <taxon>Bacteria</taxon>
        <taxon>Bacillati</taxon>
        <taxon>Bacillota</taxon>
        <taxon>Bacilli</taxon>
        <taxon>Bacillales</taxon>
        <taxon>Bacillaceae</taxon>
        <taxon>Gracilibacillus</taxon>
    </lineage>
</organism>
<dbReference type="Pfam" id="PF00633">
    <property type="entry name" value="HHH"/>
    <property type="match status" value="1"/>
</dbReference>
<dbReference type="InterPro" id="IPR000445">
    <property type="entry name" value="HhH_motif"/>
</dbReference>
<dbReference type="GO" id="GO:0016787">
    <property type="term" value="F:hydrolase activity"/>
    <property type="evidence" value="ECO:0007669"/>
    <property type="project" value="UniProtKB-ARBA"/>
</dbReference>
<evidence type="ECO:0000313" key="5">
    <source>
        <dbReference type="Proteomes" id="UP000019102"/>
    </source>
</evidence>
<dbReference type="STRING" id="1298598.JCM21714_2060"/>
<dbReference type="GO" id="GO:0006281">
    <property type="term" value="P:DNA repair"/>
    <property type="evidence" value="ECO:0007669"/>
    <property type="project" value="UniProtKB-KW"/>
</dbReference>
<dbReference type="SMART" id="SM00278">
    <property type="entry name" value="HhH1"/>
    <property type="match status" value="1"/>
</dbReference>
<dbReference type="InterPro" id="IPR010994">
    <property type="entry name" value="RuvA_2-like"/>
</dbReference>
<dbReference type="AlphaFoldDB" id="W4VI09"/>
<dbReference type="GO" id="GO:0003677">
    <property type="term" value="F:DNA binding"/>
    <property type="evidence" value="ECO:0007669"/>
    <property type="project" value="InterPro"/>
</dbReference>
<keyword evidence="2" id="KW-0234">DNA repair</keyword>
<dbReference type="GO" id="GO:0140097">
    <property type="term" value="F:catalytic activity, acting on DNA"/>
    <property type="evidence" value="ECO:0007669"/>
    <property type="project" value="UniProtKB-ARBA"/>
</dbReference>
<evidence type="ECO:0000256" key="1">
    <source>
        <dbReference type="ARBA" id="ARBA00022763"/>
    </source>
</evidence>
<reference evidence="4 5" key="1">
    <citation type="journal article" date="2014" name="Genome Announc.">
        <title>Draft Genome Sequence of the Boron-Tolerant and Moderately Halotolerant Bacterium Gracilibacillus boraciitolerans JCM 21714T.</title>
        <authorList>
            <person name="Ahmed I."/>
            <person name="Oshima K."/>
            <person name="Suda W."/>
            <person name="Kitamura K."/>
            <person name="Iida T."/>
            <person name="Ohmori Y."/>
            <person name="Fujiwara T."/>
            <person name="Hattori M."/>
            <person name="Ohkuma M."/>
        </authorList>
    </citation>
    <scope>NUCLEOTIDE SEQUENCE [LARGE SCALE GENOMIC DNA]</scope>
    <source>
        <strain evidence="4 5">JCM 21714</strain>
    </source>
</reference>
<evidence type="ECO:0000259" key="3">
    <source>
        <dbReference type="SMART" id="SM00278"/>
    </source>
</evidence>
<dbReference type="InterPro" id="IPR003583">
    <property type="entry name" value="Hlx-hairpin-Hlx_DNA-bd_motif"/>
</dbReference>
<evidence type="ECO:0000313" key="4">
    <source>
        <dbReference type="EMBL" id="GAE93030.1"/>
    </source>
</evidence>